<accession>A0ACB9TM63</accession>
<dbReference type="EMBL" id="CM043016">
    <property type="protein sequence ID" value="KAI4467896.1"/>
    <property type="molecule type" value="Genomic_DNA"/>
</dbReference>
<evidence type="ECO:0000313" key="2">
    <source>
        <dbReference type="Proteomes" id="UP001056778"/>
    </source>
</evidence>
<organism evidence="1 2">
    <name type="scientific">Holotrichia oblita</name>
    <name type="common">Chafer beetle</name>
    <dbReference type="NCBI Taxonomy" id="644536"/>
    <lineage>
        <taxon>Eukaryota</taxon>
        <taxon>Metazoa</taxon>
        <taxon>Ecdysozoa</taxon>
        <taxon>Arthropoda</taxon>
        <taxon>Hexapoda</taxon>
        <taxon>Insecta</taxon>
        <taxon>Pterygota</taxon>
        <taxon>Neoptera</taxon>
        <taxon>Endopterygota</taxon>
        <taxon>Coleoptera</taxon>
        <taxon>Polyphaga</taxon>
        <taxon>Scarabaeiformia</taxon>
        <taxon>Scarabaeidae</taxon>
        <taxon>Melolonthinae</taxon>
        <taxon>Holotrichia</taxon>
    </lineage>
</organism>
<evidence type="ECO:0000313" key="1">
    <source>
        <dbReference type="EMBL" id="KAI4467896.1"/>
    </source>
</evidence>
<sequence>MATNASPNTSAKAAAKMAIEHSAIVDKGLKMKIKRTKPGTKTSEAKHEIVKSNEQNGNVEGTEVVTSSNKGAGGGGNTGGSSGGGTGKHPQAVVNTNVASAGVVSTTSASQNASSNSSGGSGNSKRSSGGHRRDKTRDKHSDKPGPKVTPGSVPVTVSEVNGMVRVSAPQPGPQRPVFPASTGPGPPAQQQTGPSPGPPPSPAAATAQGSAAKPEQAKIGGSGSARQPTPPSSDDRSSSPPPTKKIKTEPKDVTDVCVGTSVGTITEPDCLGPCEPGTSVTLEGIVWHETEGGVLVVNVTWRGKTYVGTLLDCTRHDWAPPRFCDSPTSDLDTRTPKGRGKRGRSAASTTPTTDLSNFTETRSSVHSKLRNGGGGTGGAVKGRRGAAANTNGSAPSTAPSSPTTFAPPRVEPSNKRKSRAGEEEQPVPGNKKTKVVPPPTPAIACGSPPPSPVLLECPEPNCSKKYKHINGLKYHQSHAHGSADDEDTKDVTSMSENDESSNIEAPSPATPVKSPEKSQDSPSTPQKKEELPLMLRNSGLLDVSSQPATPRSTPPSPATPQSIQDLTNSAGSPTVPLVETSAKNVVVKPGVLRYTSPEEFPVTFPSNKPQQAAGPPLTTTGSLASVRPVNVPSITTEQQINQTQETNQPPPTFGGQLQQQQTMPSQTFTQPPTLLIPTQNPVNNQPPSQPSPHPPQSPKPVSNLTPFKVKPTASLMPDDKKGLKPIPTNFKKKSRKSPASSPDPPQANEQPVFGMEQPGSRDEVQSPAYSDISDDGAPVIETDSDKNKLIDKKTEPGQQMSQHMSQYYYYSQPPYMVSSVQDGKNKETEKQPEKPIEKEPKKDNPEYQQKVLPQHYYQYGYMPTYPYNVEPSYGQVPIIPDEKLKEERAKDNPSPIEQAVKQNAPIPNPIQVPSQSPNLKHKDKNEDKKDKDIKQEGVKPTMETQGPPPPPTSQYTYIHPSYMQSPHYGALHFDPNHPVYRGLMVPGPYSSNPYLHPQIPRYHAPEDLSRAPPPTKALDMLQHHAQYYSTHKIHELQERAIKSPTPKTSVASSSPSANSGIQNSQQMGVQQPPGVPPASQPNSTTAVSGGKQTSSDSKESRSPPPQRHVHTHHHTHVGLGYPMYPAPYGGT</sequence>
<gene>
    <name evidence="1" type="ORF">MML48_2g00008632</name>
</gene>
<comment type="caution">
    <text evidence="1">The sequence shown here is derived from an EMBL/GenBank/DDBJ whole genome shotgun (WGS) entry which is preliminary data.</text>
</comment>
<proteinExistence type="predicted"/>
<keyword evidence="2" id="KW-1185">Reference proteome</keyword>
<name>A0ACB9TM63_HOLOL</name>
<protein>
    <submittedName>
        <fullName evidence="1">Brakeless protein</fullName>
    </submittedName>
</protein>
<dbReference type="Proteomes" id="UP001056778">
    <property type="component" value="Chromosome 2"/>
</dbReference>
<reference evidence="1" key="1">
    <citation type="submission" date="2022-04" db="EMBL/GenBank/DDBJ databases">
        <title>Chromosome-scale genome assembly of Holotrichia oblita Faldermann.</title>
        <authorList>
            <person name="Rongchong L."/>
        </authorList>
    </citation>
    <scope>NUCLEOTIDE SEQUENCE</scope>
    <source>
        <strain evidence="1">81SQS9</strain>
    </source>
</reference>